<keyword evidence="4" id="KW-0808">Transferase</keyword>
<dbReference type="Proteomes" id="UP000184386">
    <property type="component" value="Unassembled WGS sequence"/>
</dbReference>
<dbReference type="AlphaFoldDB" id="A0A1M6XSI4"/>
<dbReference type="STRING" id="1121322.SAMN02745136_04046"/>
<dbReference type="SUPFAM" id="SSF81301">
    <property type="entry name" value="Nucleotidyltransferase"/>
    <property type="match status" value="1"/>
</dbReference>
<dbReference type="SMART" id="SM00954">
    <property type="entry name" value="RelA_SpoT"/>
    <property type="match status" value="1"/>
</dbReference>
<feature type="domain" description="RelA/SpoT" evidence="3">
    <location>
        <begin position="52"/>
        <end position="175"/>
    </location>
</feature>
<sequence length="313" mass="36975">MDLPIFYSEEDEWKKVILMYDSALKEVNTKLEILNNEFKLNHQYNPIEHITSRIKTPQSIAKKLRHNNRELTVENIVKYINDVAGIRIICSFTSDIYRIADLIAAQSDVNVLKVKDYITCPKPNGYTSYHMIISVPIFLSETMINVKVEIQIRTIAMDFWASLEHKIYYKFEGNAPERIRKELKECAEIVSFLDHKMLSLNEEIKLFNPDSEMDHYREVVSETFQNMIRESYGTVVEEDIIKEEEGQEEKYGPEDKGSQSDRQEMYEELFEETVSKQPDSLEEALEKVEESKEKSKFFRFFKHNVMNEEMDKM</sequence>
<protein>
    <submittedName>
        <fullName evidence="4">Putative GTP pyrophosphokinase</fullName>
    </submittedName>
</protein>
<evidence type="ECO:0000313" key="4">
    <source>
        <dbReference type="EMBL" id="SHL08868.1"/>
    </source>
</evidence>
<dbReference type="Pfam" id="PF04607">
    <property type="entry name" value="RelA_SpoT"/>
    <property type="match status" value="1"/>
</dbReference>
<gene>
    <name evidence="4" type="ORF">SAMN02745136_04046</name>
</gene>
<evidence type="ECO:0000313" key="5">
    <source>
        <dbReference type="Proteomes" id="UP000184386"/>
    </source>
</evidence>
<comment type="pathway">
    <text evidence="1">Purine metabolism; ppGpp biosynthesis; ppGpp from GTP: step 1/2.</text>
</comment>
<keyword evidence="5" id="KW-1185">Reference proteome</keyword>
<evidence type="ECO:0000259" key="3">
    <source>
        <dbReference type="SMART" id="SM00954"/>
    </source>
</evidence>
<dbReference type="GO" id="GO:0016301">
    <property type="term" value="F:kinase activity"/>
    <property type="evidence" value="ECO:0007669"/>
    <property type="project" value="UniProtKB-KW"/>
</dbReference>
<evidence type="ECO:0000256" key="2">
    <source>
        <dbReference type="SAM" id="MobiDB-lite"/>
    </source>
</evidence>
<proteinExistence type="predicted"/>
<dbReference type="Gene3D" id="3.30.460.10">
    <property type="entry name" value="Beta Polymerase, domain 2"/>
    <property type="match status" value="1"/>
</dbReference>
<feature type="compositionally biased region" description="Basic and acidic residues" evidence="2">
    <location>
        <begin position="248"/>
        <end position="265"/>
    </location>
</feature>
<dbReference type="OrthoDB" id="9789634at2"/>
<accession>A0A1M6XSI4</accession>
<dbReference type="PANTHER" id="PTHR47837">
    <property type="entry name" value="GTP PYROPHOSPHOKINASE YJBM"/>
    <property type="match status" value="1"/>
</dbReference>
<feature type="region of interest" description="Disordered" evidence="2">
    <location>
        <begin position="242"/>
        <end position="284"/>
    </location>
</feature>
<reference evidence="4 5" key="1">
    <citation type="submission" date="2016-11" db="EMBL/GenBank/DDBJ databases">
        <authorList>
            <person name="Jaros S."/>
            <person name="Januszkiewicz K."/>
            <person name="Wedrychowicz H."/>
        </authorList>
    </citation>
    <scope>NUCLEOTIDE SEQUENCE [LARGE SCALE GENOMIC DNA]</scope>
    <source>
        <strain evidence="4 5">DSM 15929</strain>
    </source>
</reference>
<dbReference type="InterPro" id="IPR007685">
    <property type="entry name" value="RelA_SpoT"/>
</dbReference>
<dbReference type="PANTHER" id="PTHR47837:SF2">
    <property type="entry name" value="GTP PYROPHOSPHOKINASE YWAC"/>
    <property type="match status" value="1"/>
</dbReference>
<dbReference type="Gene3D" id="1.10.287.860">
    <property type="entry name" value="Nucleotidyltransferase"/>
    <property type="match status" value="1"/>
</dbReference>
<organism evidence="4 5">
    <name type="scientific">Anaerocolumna jejuensis DSM 15929</name>
    <dbReference type="NCBI Taxonomy" id="1121322"/>
    <lineage>
        <taxon>Bacteria</taxon>
        <taxon>Bacillati</taxon>
        <taxon>Bacillota</taxon>
        <taxon>Clostridia</taxon>
        <taxon>Lachnospirales</taxon>
        <taxon>Lachnospiraceae</taxon>
        <taxon>Anaerocolumna</taxon>
    </lineage>
</organism>
<keyword evidence="4" id="KW-0418">Kinase</keyword>
<dbReference type="UniPathway" id="UPA00908">
    <property type="reaction ID" value="UER00884"/>
</dbReference>
<name>A0A1M6XSI4_9FIRM</name>
<dbReference type="CDD" id="cd05399">
    <property type="entry name" value="NT_Rel-Spo_like"/>
    <property type="match status" value="1"/>
</dbReference>
<evidence type="ECO:0000256" key="1">
    <source>
        <dbReference type="ARBA" id="ARBA00004976"/>
    </source>
</evidence>
<dbReference type="InterPro" id="IPR043519">
    <property type="entry name" value="NT_sf"/>
</dbReference>
<dbReference type="InterPro" id="IPR052366">
    <property type="entry name" value="GTP_Pyrophosphokinase"/>
</dbReference>
<dbReference type="GO" id="GO:0015970">
    <property type="term" value="P:guanosine tetraphosphate biosynthetic process"/>
    <property type="evidence" value="ECO:0007669"/>
    <property type="project" value="UniProtKB-UniPathway"/>
</dbReference>
<dbReference type="EMBL" id="FRAC01000023">
    <property type="protein sequence ID" value="SHL08868.1"/>
    <property type="molecule type" value="Genomic_DNA"/>
</dbReference>